<evidence type="ECO:0008006" key="4">
    <source>
        <dbReference type="Google" id="ProtNLM"/>
    </source>
</evidence>
<accession>A0ABV1K3R9</accession>
<feature type="transmembrane region" description="Helical" evidence="1">
    <location>
        <begin position="21"/>
        <end position="44"/>
    </location>
</feature>
<dbReference type="PANTHER" id="PTHR32309">
    <property type="entry name" value="TYROSINE-PROTEIN KINASE"/>
    <property type="match status" value="1"/>
</dbReference>
<protein>
    <recommendedName>
        <fullName evidence="4">Polysaccharide chain length determinant N-terminal domain-containing protein</fullName>
    </recommendedName>
</protein>
<name>A0ABV1K3R9_9PSEU</name>
<keyword evidence="3" id="KW-1185">Reference proteome</keyword>
<dbReference type="EMBL" id="JBEDNQ010000001">
    <property type="protein sequence ID" value="MEQ3549100.1"/>
    <property type="molecule type" value="Genomic_DNA"/>
</dbReference>
<evidence type="ECO:0000313" key="3">
    <source>
        <dbReference type="Proteomes" id="UP001494902"/>
    </source>
</evidence>
<organism evidence="2 3">
    <name type="scientific">Pseudonocardia nematodicida</name>
    <dbReference type="NCBI Taxonomy" id="1206997"/>
    <lineage>
        <taxon>Bacteria</taxon>
        <taxon>Bacillati</taxon>
        <taxon>Actinomycetota</taxon>
        <taxon>Actinomycetes</taxon>
        <taxon>Pseudonocardiales</taxon>
        <taxon>Pseudonocardiaceae</taxon>
        <taxon>Pseudonocardia</taxon>
    </lineage>
</organism>
<keyword evidence="1" id="KW-1133">Transmembrane helix</keyword>
<gene>
    <name evidence="2" type="ORF">WIS52_01345</name>
</gene>
<dbReference type="RefSeq" id="WP_349296190.1">
    <property type="nucleotide sequence ID" value="NZ_JBEDNQ010000001.1"/>
</dbReference>
<dbReference type="Proteomes" id="UP001494902">
    <property type="component" value="Unassembled WGS sequence"/>
</dbReference>
<dbReference type="PANTHER" id="PTHR32309:SF13">
    <property type="entry name" value="FERRIC ENTEROBACTIN TRANSPORT PROTEIN FEPE"/>
    <property type="match status" value="1"/>
</dbReference>
<dbReference type="InterPro" id="IPR027417">
    <property type="entry name" value="P-loop_NTPase"/>
</dbReference>
<dbReference type="Gene3D" id="3.40.50.300">
    <property type="entry name" value="P-loop containing nucleotide triphosphate hydrolases"/>
    <property type="match status" value="1"/>
</dbReference>
<sequence>MRDTQAEEAELGFWWRVIRHRWWIVAVTVVLVTGVAVGAVAAFVPGHTATARISVAGGDVLAERQFLEGSTVRDAVAARLGEMPDVTVSGAEGESLLTVSAAGPSAERAVEIANTYAEVGIAERVRSIGVERAATQAAFEQRIAEIDAQRVTAPPGELTVLDRQRVAYVESATAARSAVPPPVPVLVDPASVSGVTGPDLLVVAIGAALLAALAGTAAAGVAEHGDRRVRTADGAGAALPAAPLGSVPGAEPGVAAMRWRSLLRLGGGGTAAEPGSAAADAVSVVRQRMQNRGHIKPKDAIAIFALDPRDARHAVAVGIDLARSIVRSGRSVLLLSADLRGGDGCLARLHLYEDGPGLSEVLRGADAGSAVQPTTTEGLSVLAAGSGTASPYDDLQSERFGSVVAELRLNADLLVVVAPPLSSHPDALAVAEVVDTRMAVVGPEARRPVLEDGARELERNGIALDGFLFAGRARV</sequence>
<keyword evidence="1" id="KW-0472">Membrane</keyword>
<proteinExistence type="predicted"/>
<keyword evidence="1" id="KW-0812">Transmembrane</keyword>
<evidence type="ECO:0000313" key="2">
    <source>
        <dbReference type="EMBL" id="MEQ3549100.1"/>
    </source>
</evidence>
<dbReference type="InterPro" id="IPR050445">
    <property type="entry name" value="Bact_polysacc_biosynth/exp"/>
</dbReference>
<evidence type="ECO:0000256" key="1">
    <source>
        <dbReference type="SAM" id="Phobius"/>
    </source>
</evidence>
<dbReference type="SUPFAM" id="SSF52540">
    <property type="entry name" value="P-loop containing nucleoside triphosphate hydrolases"/>
    <property type="match status" value="1"/>
</dbReference>
<feature type="transmembrane region" description="Helical" evidence="1">
    <location>
        <begin position="200"/>
        <end position="222"/>
    </location>
</feature>
<comment type="caution">
    <text evidence="2">The sequence shown here is derived from an EMBL/GenBank/DDBJ whole genome shotgun (WGS) entry which is preliminary data.</text>
</comment>
<reference evidence="2 3" key="1">
    <citation type="submission" date="2024-03" db="EMBL/GenBank/DDBJ databases">
        <title>Draft genome sequence of Pseudonocardia nematodicida JCM 31783.</title>
        <authorList>
            <person name="Butdee W."/>
            <person name="Duangmal K."/>
        </authorList>
    </citation>
    <scope>NUCLEOTIDE SEQUENCE [LARGE SCALE GENOMIC DNA]</scope>
    <source>
        <strain evidence="2 3">JCM 31783</strain>
    </source>
</reference>